<reference evidence="1 2" key="1">
    <citation type="submission" date="2018-11" db="EMBL/GenBank/DDBJ databases">
        <authorList>
            <consortium name="Pathogen Informatics"/>
        </authorList>
    </citation>
    <scope>NUCLEOTIDE SEQUENCE [LARGE SCALE GENOMIC DNA]</scope>
    <source>
        <strain>Denwood</strain>
        <strain evidence="2">Zambia</strain>
    </source>
</reference>
<dbReference type="Pfam" id="PF00621">
    <property type="entry name" value="RhoGEF"/>
    <property type="match status" value="1"/>
</dbReference>
<dbReference type="Proteomes" id="UP000269396">
    <property type="component" value="Unassembled WGS sequence"/>
</dbReference>
<dbReference type="InterPro" id="IPR000219">
    <property type="entry name" value="DH_dom"/>
</dbReference>
<protein>
    <submittedName>
        <fullName evidence="1">Uncharacterized protein</fullName>
    </submittedName>
</protein>
<dbReference type="InterPro" id="IPR035899">
    <property type="entry name" value="DBL_dom_sf"/>
</dbReference>
<dbReference type="AlphaFoldDB" id="A0A183PHE7"/>
<sequence length="342" mass="39780">IPDLLSVYKQYYVNLSRCRSYTQEAVRQSTNFCIFLENYYTSIMLSNILFHLFNNYDYNYLLIYFKWADQQGHDHREPLWDQLTKPTTRLTQYRLLMESIRKNCCNSTEEQEVNEMYKSISDFIEEINQQMMTETKTWESLEMLASKLICCDFLDNNIDDYTQFKFSILSPIKLPTPVIIFNDYNTIHQTIPSCTKSLAFLRNRRLSGSSLFTSNNSISDLRTISNHTTISCNRSDSGIGDCNQTLSTSSTISTDNTSPIHLKQRSRIYSLTNQMNESNSFPVVLSRISESSGLQKSLSIDTELSDSFAYDWSDIYCRRTIQRTVLYGGNLRFKEPPNRVSS</sequence>
<feature type="non-terminal residue" evidence="1">
    <location>
        <position position="1"/>
    </location>
</feature>
<accession>A0A183PHE7</accession>
<dbReference type="GO" id="GO:0005085">
    <property type="term" value="F:guanyl-nucleotide exchange factor activity"/>
    <property type="evidence" value="ECO:0007669"/>
    <property type="project" value="InterPro"/>
</dbReference>
<evidence type="ECO:0000313" key="2">
    <source>
        <dbReference type="Proteomes" id="UP000269396"/>
    </source>
</evidence>
<dbReference type="SUPFAM" id="SSF48065">
    <property type="entry name" value="DBL homology domain (DH-domain)"/>
    <property type="match status" value="1"/>
</dbReference>
<keyword evidence="2" id="KW-1185">Reference proteome</keyword>
<gene>
    <name evidence="1" type="ORF">SMTD_LOCUS13782</name>
</gene>
<dbReference type="PROSITE" id="PS50010">
    <property type="entry name" value="DH_2"/>
    <property type="match status" value="1"/>
</dbReference>
<dbReference type="STRING" id="31246.A0A183PHE7"/>
<name>A0A183PHE7_9TREM</name>
<evidence type="ECO:0000313" key="1">
    <source>
        <dbReference type="EMBL" id="VDP64327.1"/>
    </source>
</evidence>
<dbReference type="EMBL" id="UZAL01033894">
    <property type="protein sequence ID" value="VDP64327.1"/>
    <property type="molecule type" value="Genomic_DNA"/>
</dbReference>
<dbReference type="Gene3D" id="1.20.900.10">
    <property type="entry name" value="Dbl homology (DH) domain"/>
    <property type="match status" value="1"/>
</dbReference>
<proteinExistence type="predicted"/>
<organism evidence="1 2">
    <name type="scientific">Schistosoma mattheei</name>
    <dbReference type="NCBI Taxonomy" id="31246"/>
    <lineage>
        <taxon>Eukaryota</taxon>
        <taxon>Metazoa</taxon>
        <taxon>Spiralia</taxon>
        <taxon>Lophotrochozoa</taxon>
        <taxon>Platyhelminthes</taxon>
        <taxon>Trematoda</taxon>
        <taxon>Digenea</taxon>
        <taxon>Strigeidida</taxon>
        <taxon>Schistosomatoidea</taxon>
        <taxon>Schistosomatidae</taxon>
        <taxon>Schistosoma</taxon>
    </lineage>
</organism>